<proteinExistence type="predicted"/>
<feature type="transmembrane region" description="Helical" evidence="5">
    <location>
        <begin position="2566"/>
        <end position="2584"/>
    </location>
</feature>
<keyword evidence="5" id="KW-0472">Membrane</keyword>
<evidence type="ECO:0000256" key="3">
    <source>
        <dbReference type="ARBA" id="ARBA00022729"/>
    </source>
</evidence>
<name>A0ABZ2SJL2_9LACT</name>
<gene>
    <name evidence="7" type="ORF">VNN45_05140</name>
</gene>
<evidence type="ECO:0000256" key="1">
    <source>
        <dbReference type="ARBA" id="ARBA00022512"/>
    </source>
</evidence>
<evidence type="ECO:0000256" key="5">
    <source>
        <dbReference type="SAM" id="Phobius"/>
    </source>
</evidence>
<evidence type="ECO:0000256" key="4">
    <source>
        <dbReference type="ARBA" id="ARBA00023088"/>
    </source>
</evidence>
<accession>A0ABZ2SJL2</accession>
<keyword evidence="1" id="KW-0134">Cell wall</keyword>
<evidence type="ECO:0000313" key="7">
    <source>
        <dbReference type="EMBL" id="WYC68239.1"/>
    </source>
</evidence>
<dbReference type="PROSITE" id="PS50847">
    <property type="entry name" value="GRAM_POS_ANCHORING"/>
    <property type="match status" value="1"/>
</dbReference>
<dbReference type="GeneID" id="75144509"/>
<evidence type="ECO:0000259" key="6">
    <source>
        <dbReference type="PROSITE" id="PS50847"/>
    </source>
</evidence>
<evidence type="ECO:0000256" key="2">
    <source>
        <dbReference type="ARBA" id="ARBA00022525"/>
    </source>
</evidence>
<reference evidence="7 8" key="1">
    <citation type="submission" date="2023-12" db="EMBL/GenBank/DDBJ databases">
        <title>Redefining Piscine Lactococcosis.</title>
        <authorList>
            <person name="Heckman T.I."/>
            <person name="Yazdi Z."/>
            <person name="Older C.E."/>
            <person name="Griffin M.J."/>
            <person name="Waldbieser G.C."/>
            <person name="Chow A.M."/>
            <person name="Medina Silva I."/>
            <person name="Anenson K.M."/>
            <person name="Garcia J.C."/>
            <person name="LaFrentz B.R."/>
            <person name="Slavic D."/>
            <person name="Toohey-Kurth K.L."/>
            <person name="Yant P."/>
            <person name="Fritz H.M."/>
            <person name="Henderson E."/>
            <person name="McDowall R."/>
            <person name="Cai H."/>
            <person name="Adikson M."/>
            <person name="Soto E."/>
        </authorList>
    </citation>
    <scope>NUCLEOTIDE SEQUENCE [LARGE SCALE GENOMIC DNA]</scope>
    <source>
        <strain evidence="7 8">R21-91A</strain>
    </source>
</reference>
<dbReference type="Proteomes" id="UP001456368">
    <property type="component" value="Chromosome"/>
</dbReference>
<sequence>MTERKVIKAKKQAIRRARLKKAGTVAAMLPLVMSKGAPVATLIRGRHDEEVPGIEQVVEMPEQEIADVVLPETPAEAMYEEEKEAEVLEELEIQEISETPATFEAPQNFEAPRFSEGGLTQFEASDAYVGIAPLAVNWGAKETWPVAQIISVQWESATRIRIHFETTADNGKTLGTGQIDRMQFRVSVGDELVDYVSYAGTENSQGTTYIVFLEGITQDLFGDVTVYAGDPFPHQGGDDSFRLAGSSVRPNHHVPIVITEEHIRLGRVADKFVGEDVLVSYSDVMDWPFLDLPQLGFTGSFDFISRISNIEFASTAIVGPSPINYGAVDWEEIRGAIEDELERQTNLPAEQYYRVDLSALQNFTNTGLFEQAKVRENVPVALQNIVVNRGRVETRPFDATRTVKHIEEHLSLVFDIEMANGEIIDDIPPLTIELPVESLLYDQAGLWASFVHLAGHGDQRAAVQEAVAQAVAETQLPDELSAALLGQLTESIIAQSMVRNQPNANGLYDGQITLADASFTPTTIGQLQSVPNKVFDNTNLIGDVQDKYVFEFAIKGDSPGGERRFATATLVIEREYLKFADSHVGTHKIIVSPYVYTTLVFSADRDDDAFNAEELTVFEAEYRKHIEGKIQILAENGGLFSDAQITPRPVTWTAGTVANKDYDGTTDVLSFEAPKLKLTDFADGDDNIITVDFGNDLAERLQFAQSLPGTWEIEGLDFDESMLKRLDRNIAGNFNYKIVDLPTFNPATIRPLVLDIDDIDRLKFVEGTVDREYDATDVFMNNLPRINVSITGVDDGNTYQFVFDTESILRFPERHVTSGLVSVVLEDSTIGLQIQGSTVQPVQLSSDLQEALRGELFLGEITPREVFWGMGKVKDKPYDRTDVAIIEDGGMPQLIAVSDGSDGIFAIDEDGPDALILDLGLATFASENVARNAQGGVIAQEVTAIGAWSIGGGDNRHNYVIVAHPDARTIGFDMPSNLFGQSAFEMPNFLHEVLLKPSFADATIRPLDVHFTGGYLRSASREYTGMPINPEISEFELPTLRTIRVDKQDVLDQDLLELRVDSVDGKFVHQNNINVSTTENPARSALTGWRISGTNPENYELKGSPDIEWTIAPRAVQHWKDIVGAQAGRAVKRFDNTTAFSTEHLTSLPRLAELPLNIDNWDLSFNNQHANPNFYGAHTLTVGNETGVREQLNVLIGPNQVLHDDFWFDTLFDAEIFPRILKWNEGVIEPRSYNGGNNITGTIVRPELVASEEGHEIIDHQVFTEYDSALLDNLVFPSAAPGTHRFDWSEIDMRHVFSDPVHEHNYVVPEIPVTFATIFPAHVSKEDILSYGFTVQSREYDGTTEISENNFVANILLDGDYEIQLPYRVEGLRFDEVHAGTNVLDFVNIVFDEKLAEFFEDYEGEIRERIIDEILRYRDAEIEPRRIEWTVGKVANKEWDDTDEVHNILIEPELTRPSRDNLVMNDRAIVARDEGIITKVLGRARFTQTEVGNDIPVNSDGNWNLSTSDADEYPLTNYIFDWIHGAPGEMVQPSFNPANIEPVAVTEVRPMPADQDEMEANVLYIQTGYIQRQYNGSAEIDLNEDVRIEPVFALRNAKDKKIALSLDNLVDLDVRFFDKDVEYDNGNVMDKPLIIRIAGFAHDNITLSDDGLREIERLLFTGRITPQELRTEDVRLGGNRTIHKIYDGETDWEVAEWPDSANPGQTIRAFPELWVEIKETDERIPIRFDENNYAIAFADRHAGPNKSVTVDGFYLDSRNVSLRTDLRDYMRNNLLTGTISPMTIHWTQGQVERRSYDGTEEAVISSRPDLPILDIDRENGGVIIQRGEACFDDRNVRFDEAGNVTAMPVHATGEWSISGENSGNYWLQAPINSVLNSLILTSQTLSTIVPRPEQTVNPLFESQIIDPIRLQFNGRKIAERVFNYDYYFMAEDKYYEYGIEAGFTNPEKWTNVETGQPMNVLGDYYLTINFVEQMSRLANGQPHVAEDELLFVDAQGNEIGRAGVQVELQDEQGNVNRNYEYVFGDNLETIGRITKAQGLPVTRPQVARIAETEIELFHSTITKHQPLLEEMPFLFEPFSFGDVGTADSSRSNLFASATAFDPGPYEIEYAVSLSDNPEDLDADDWQTSTLFTDLTPATEYFLFARQADHHNRYAGAIISGLASVVTLEQTTVTDVRPMPTDPEDMEAFVLYIQSGHIERPYDGSTDINLEDIQIEPKLVLRDAQGEDIEFSRANLEELTLRFLDKNVAYDNGNIIDKEVVTSIEDFTHERFVLTDEQLSKVEDLLFTGRITPIRLSLNDGRKIAERVFNYDYRFMPEDMSYDYDKQAGKWRNADTGQVLDLIGDYYLTLSFADQMSRLVNGQPHVAEDELVFIDAQGNTIENADVQIELRDEQGNVNRNYEYILDNEVETIGRITRAQGLPVTQPQAARVSETEIELAPSEVLTFRFDPFAFREAGAENLFVATARAFDPEPYGPYVIEYAVSRTNNPADLGAEDWQTSTLFIDLAPATEYFLFARQAEHHNRYEGAIISGLASVVTREENRLPHPTPEPDDYKEKADLPRVGDSIGASLGIAGLIALASAAILRKKNKKE</sequence>
<keyword evidence="3" id="KW-0732">Signal</keyword>
<protein>
    <submittedName>
        <fullName evidence="7">LPXTG cell wall anchor domain-containing protein</fullName>
    </submittedName>
</protein>
<keyword evidence="8" id="KW-1185">Reference proteome</keyword>
<keyword evidence="4" id="KW-0572">Peptidoglycan-anchor</keyword>
<dbReference type="RefSeq" id="WP_064305339.1">
    <property type="nucleotide sequence ID" value="NZ_CP094882.1"/>
</dbReference>
<dbReference type="InterPro" id="IPR019931">
    <property type="entry name" value="LPXTG_anchor"/>
</dbReference>
<organism evidence="7 8">
    <name type="scientific">Lactococcus petauri</name>
    <dbReference type="NCBI Taxonomy" id="1940789"/>
    <lineage>
        <taxon>Bacteria</taxon>
        <taxon>Bacillati</taxon>
        <taxon>Bacillota</taxon>
        <taxon>Bacilli</taxon>
        <taxon>Lactobacillales</taxon>
        <taxon>Streptococcaceae</taxon>
        <taxon>Lactococcus</taxon>
    </lineage>
</organism>
<keyword evidence="5" id="KW-0812">Transmembrane</keyword>
<keyword evidence="5" id="KW-1133">Transmembrane helix</keyword>
<keyword evidence="2" id="KW-0964">Secreted</keyword>
<feature type="domain" description="Gram-positive cocci surface proteins LPxTG" evidence="6">
    <location>
        <begin position="2559"/>
        <end position="2591"/>
    </location>
</feature>
<evidence type="ECO:0000313" key="8">
    <source>
        <dbReference type="Proteomes" id="UP001456368"/>
    </source>
</evidence>
<dbReference type="EMBL" id="CP141698">
    <property type="protein sequence ID" value="WYC68239.1"/>
    <property type="molecule type" value="Genomic_DNA"/>
</dbReference>